<comment type="subunit">
    <text evidence="4">Interacts with ARHGEF26. Interacts with ARHGEF16. Interacts with UNC13D; the interaction increases RhoG affinity to the membrane lipids, targets UNC13D to membrane lipids and facilitates cytotoxic granule (CG) docking to the plasma membrane.</text>
</comment>
<evidence type="ECO:0000256" key="1">
    <source>
        <dbReference type="ARBA" id="ARBA00022741"/>
    </source>
</evidence>
<dbReference type="AlphaFoldDB" id="A0A6A5DWQ3"/>
<evidence type="ECO:0000256" key="4">
    <source>
        <dbReference type="ARBA" id="ARBA00065562"/>
    </source>
</evidence>
<keyword evidence="6" id="KW-0175">Coiled coil</keyword>
<evidence type="ECO:0000313" key="10">
    <source>
        <dbReference type="Proteomes" id="UP000465112"/>
    </source>
</evidence>
<evidence type="ECO:0000256" key="5">
    <source>
        <dbReference type="ARBA" id="ARBA00069400"/>
    </source>
</evidence>
<feature type="coiled-coil region" evidence="6">
    <location>
        <begin position="1"/>
        <end position="64"/>
    </location>
</feature>
<dbReference type="InterPro" id="IPR005225">
    <property type="entry name" value="Small_GTP-bd"/>
</dbReference>
<gene>
    <name evidence="9" type="ORF">PFLUV_G00243680</name>
</gene>
<accession>A0A6A5DWQ3</accession>
<dbReference type="InterPro" id="IPR001806">
    <property type="entry name" value="Small_GTPase"/>
</dbReference>
<dbReference type="GO" id="GO:0003924">
    <property type="term" value="F:GTPase activity"/>
    <property type="evidence" value="ECO:0007669"/>
    <property type="project" value="InterPro"/>
</dbReference>
<evidence type="ECO:0000313" key="9">
    <source>
        <dbReference type="EMBL" id="KAF1373896.1"/>
    </source>
</evidence>
<proteinExistence type="predicted"/>
<dbReference type="PROSITE" id="PS51419">
    <property type="entry name" value="RAB"/>
    <property type="match status" value="1"/>
</dbReference>
<dbReference type="EMBL" id="VHII01000021">
    <property type="protein sequence ID" value="KAF1373896.1"/>
    <property type="molecule type" value="Genomic_DNA"/>
</dbReference>
<reference evidence="9 10" key="1">
    <citation type="submission" date="2019-06" db="EMBL/GenBank/DDBJ databases">
        <title>A chromosome-scale genome assembly of the European perch, Perca fluviatilis.</title>
        <authorList>
            <person name="Roques C."/>
            <person name="Zahm M."/>
            <person name="Cabau C."/>
            <person name="Klopp C."/>
            <person name="Bouchez O."/>
            <person name="Donnadieu C."/>
            <person name="Kuhl H."/>
            <person name="Gislard M."/>
            <person name="Guendouz S."/>
            <person name="Journot L."/>
            <person name="Haffray P."/>
            <person name="Bestin A."/>
            <person name="Morvezen R."/>
            <person name="Feron R."/>
            <person name="Wen M."/>
            <person name="Jouanno E."/>
            <person name="Herpin A."/>
            <person name="Schartl M."/>
            <person name="Postlethwait J."/>
            <person name="Schaerlinger B."/>
            <person name="Chardard D."/>
            <person name="Lecocq T."/>
            <person name="Poncet C."/>
            <person name="Jaffrelo L."/>
            <person name="Lampietro C."/>
            <person name="Guiguen Y."/>
        </authorList>
    </citation>
    <scope>NUCLEOTIDE SEQUENCE [LARGE SCALE GENOMIC DNA]</scope>
    <source>
        <tissue evidence="9">Blood</tissue>
    </source>
</reference>
<keyword evidence="1" id="KW-0547">Nucleotide-binding</keyword>
<dbReference type="FunFam" id="3.40.50.300:FF:000118">
    <property type="entry name" value="Rho-related GTP-binding protein RhoG"/>
    <property type="match status" value="1"/>
</dbReference>
<dbReference type="NCBIfam" id="TIGR00231">
    <property type="entry name" value="small_GTP"/>
    <property type="match status" value="1"/>
</dbReference>
<dbReference type="SUPFAM" id="SSF52540">
    <property type="entry name" value="P-loop containing nucleoside triphosphate hydrolases"/>
    <property type="match status" value="1"/>
</dbReference>
<keyword evidence="2" id="KW-0342">GTP-binding</keyword>
<dbReference type="InterPro" id="IPR001849">
    <property type="entry name" value="PH_domain"/>
</dbReference>
<dbReference type="Gene3D" id="3.40.50.300">
    <property type="entry name" value="P-loop containing nucleotide triphosphate hydrolases"/>
    <property type="match status" value="1"/>
</dbReference>
<dbReference type="Gene3D" id="2.30.29.30">
    <property type="entry name" value="Pleckstrin-homology domain (PH domain)/Phosphotyrosine-binding domain (PTB)"/>
    <property type="match status" value="1"/>
</dbReference>
<dbReference type="SMART" id="SM00233">
    <property type="entry name" value="PH"/>
    <property type="match status" value="1"/>
</dbReference>
<comment type="function">
    <text evidence="3">Plays a role in immunological synaptic F-actin density and architecture organization. Regulates actin reorganization in lymphocytes, possibly through the modulation of Rac1 activity. Required for the formation of membrane ruffles during macropinocytosis. Plays a role in cell migration and is required for the formation of cup-like structures during trans-endothelial migration of leukocytes. Binds phospholipids in an activation-dependent manner; thereby acting as an anchor for other proteins to the plasma membrane (PM). Plays a role in exocytosis of cytotoxic granules (CG) by lymphocytes/Component of the exocytosis machinery in natural killer (NK) and CD8+ T cells. Promotes the docking of cytotoxic granules (CG) to the plasma membrane through the interaction with UNC13D. Involved in the cytotoxic activity of lymphocytes/primary CD8+ T cells.</text>
</comment>
<dbReference type="CDD" id="cd13288">
    <property type="entry name" value="PH_Ses"/>
    <property type="match status" value="1"/>
</dbReference>
<dbReference type="PROSITE" id="PS51421">
    <property type="entry name" value="RAS"/>
    <property type="match status" value="1"/>
</dbReference>
<feature type="domain" description="PH" evidence="8">
    <location>
        <begin position="639"/>
        <end position="735"/>
    </location>
</feature>
<evidence type="ECO:0000256" key="7">
    <source>
        <dbReference type="SAM" id="MobiDB-lite"/>
    </source>
</evidence>
<dbReference type="GO" id="GO:0007264">
    <property type="term" value="P:small GTPase-mediated signal transduction"/>
    <property type="evidence" value="ECO:0007669"/>
    <property type="project" value="InterPro"/>
</dbReference>
<evidence type="ECO:0000256" key="2">
    <source>
        <dbReference type="ARBA" id="ARBA00023134"/>
    </source>
</evidence>
<evidence type="ECO:0000256" key="3">
    <source>
        <dbReference type="ARBA" id="ARBA00059483"/>
    </source>
</evidence>
<comment type="caution">
    <text evidence="9">The sequence shown here is derived from an EMBL/GenBank/DDBJ whole genome shotgun (WGS) entry which is preliminary data.</text>
</comment>
<dbReference type="PANTHER" id="PTHR24072">
    <property type="entry name" value="RHO FAMILY GTPASE"/>
    <property type="match status" value="1"/>
</dbReference>
<dbReference type="InterPro" id="IPR011993">
    <property type="entry name" value="PH-like_dom_sf"/>
</dbReference>
<dbReference type="GO" id="GO:0005525">
    <property type="term" value="F:GTP binding"/>
    <property type="evidence" value="ECO:0007669"/>
    <property type="project" value="UniProtKB-KW"/>
</dbReference>
<evidence type="ECO:0000256" key="6">
    <source>
        <dbReference type="SAM" id="Coils"/>
    </source>
</evidence>
<dbReference type="SMART" id="SM00174">
    <property type="entry name" value="RHO"/>
    <property type="match status" value="1"/>
</dbReference>
<dbReference type="PROSITE" id="PS51420">
    <property type="entry name" value="RHO"/>
    <property type="match status" value="1"/>
</dbReference>
<dbReference type="PRINTS" id="PR00449">
    <property type="entry name" value="RASTRNSFRMNG"/>
</dbReference>
<dbReference type="Proteomes" id="UP000465112">
    <property type="component" value="Chromosome 21"/>
</dbReference>
<feature type="compositionally biased region" description="Polar residues" evidence="7">
    <location>
        <begin position="581"/>
        <end position="594"/>
    </location>
</feature>
<dbReference type="SUPFAM" id="SSF50729">
    <property type="entry name" value="PH domain-like"/>
    <property type="match status" value="1"/>
</dbReference>
<feature type="region of interest" description="Disordered" evidence="7">
    <location>
        <begin position="565"/>
        <end position="594"/>
    </location>
</feature>
<dbReference type="InterPro" id="IPR003578">
    <property type="entry name" value="Small_GTPase_Rho"/>
</dbReference>
<dbReference type="Pfam" id="PF00071">
    <property type="entry name" value="Ras"/>
    <property type="match status" value="1"/>
</dbReference>
<keyword evidence="10" id="KW-1185">Reference proteome</keyword>
<evidence type="ECO:0000259" key="8">
    <source>
        <dbReference type="PROSITE" id="PS50003"/>
    </source>
</evidence>
<feature type="coiled-coil region" evidence="6">
    <location>
        <begin position="485"/>
        <end position="526"/>
    </location>
</feature>
<dbReference type="SMART" id="SM00173">
    <property type="entry name" value="RAS"/>
    <property type="match status" value="1"/>
</dbReference>
<dbReference type="Pfam" id="PF00169">
    <property type="entry name" value="PH"/>
    <property type="match status" value="1"/>
</dbReference>
<name>A0A6A5DWQ3_PERFL</name>
<organism evidence="9 10">
    <name type="scientific">Perca fluviatilis</name>
    <name type="common">European perch</name>
    <dbReference type="NCBI Taxonomy" id="8168"/>
    <lineage>
        <taxon>Eukaryota</taxon>
        <taxon>Metazoa</taxon>
        <taxon>Chordata</taxon>
        <taxon>Craniata</taxon>
        <taxon>Vertebrata</taxon>
        <taxon>Euteleostomi</taxon>
        <taxon>Actinopterygii</taxon>
        <taxon>Neopterygii</taxon>
        <taxon>Teleostei</taxon>
        <taxon>Neoteleostei</taxon>
        <taxon>Acanthomorphata</taxon>
        <taxon>Eupercaria</taxon>
        <taxon>Perciformes</taxon>
        <taxon>Percoidei</taxon>
        <taxon>Percidae</taxon>
        <taxon>Percinae</taxon>
        <taxon>Perca</taxon>
    </lineage>
</organism>
<protein>
    <recommendedName>
        <fullName evidence="5">Rho-related GTP-binding protein RhoG</fullName>
    </recommendedName>
</protein>
<dbReference type="SMART" id="SM00175">
    <property type="entry name" value="RAB"/>
    <property type="match status" value="1"/>
</dbReference>
<sequence>MSKIERLNARVEKLLSKAVQEALEVVKETVSEYQEKTARTQRENQSLKRRLQELQEKLETTGSVPQIPPAAQQADAELHLMEQTQKEELKEDIDLLPSDKDISVICPSYSFEDLDCEASIPLLVTPCVSPRAATGPHLGGDDFNNPRALKRETDHGLSAPISNHVVTIYENDHKMKVKPPSKEDAMRNTNYFHGDAGTSATSSHRLNLEPPAKSGLYTEPGVVFRGEQNGIEEPLSQRYNNANSVAEKHTTQTSTKVGASGSKFLEAKVVIMQSVKCVVVGDSGVGKTYLLFTYIKKIFPKEYIPGFYDTYTTQVNVDNQTISLNLVDTAGREEYDHIRPLCYNQANVIIICFSIASPTSCENVKSKWHPEVKHHCPNVPSLLVGTKSDLHDDQEILEKRREQNQTTVTKQQGTAMAKQIKAVKYLECASINQHGLNEVFDEAVRAFLSHSITTKKSSCVLLMSKLERLNVRVAKLLTEAVQEVLEVVKETVSEYQEKTARTQRENESLKRRLQELQDTTTRESTDFTAVLSTASLLPEEKEVTHNQEQDFGLALRQDSDLRLAEQKQISSHKPDHDVKQESTQQESYNNTESQAKCNSAQPTEHCKAQPEEVQVKATCDVEMKIDEKIFTHFESCTSQVDKEGYLYKKGEIKTSYQKRWCVLKGNLLFYKDRPADRDVTGVIVLEGCTVQLCESEEQFAFSLVWSDPGLRTYKFAAEDQADQESWIKALLSASHSYLALLVMDMEKKYRDALGKFSGEPANPFVIPNSNTAGAGYNPAPYQRTQSSPLPLYPAAGVGAGPSLSSNQMLQALTVSSKSASKRSPKLWSKRNANVVPVNTPALPLGEWSGVCLGSKDEFTKLHEDFGKEVKELIADWLKRGQGAEVIQGENLIDFG</sequence>
<dbReference type="InterPro" id="IPR027417">
    <property type="entry name" value="P-loop_NTPase"/>
</dbReference>
<dbReference type="PROSITE" id="PS50003">
    <property type="entry name" value="PH_DOMAIN"/>
    <property type="match status" value="1"/>
</dbReference>